<dbReference type="PROSITE" id="PS51186">
    <property type="entry name" value="GNAT"/>
    <property type="match status" value="1"/>
</dbReference>
<reference evidence="2 3" key="1">
    <citation type="submission" date="2016-10" db="EMBL/GenBank/DDBJ databases">
        <authorList>
            <person name="de Groot N.N."/>
        </authorList>
    </citation>
    <scope>NUCLEOTIDE SEQUENCE [LARGE SCALE GENOMIC DNA]</scope>
    <source>
        <strain evidence="2 3">DSM 12271</strain>
    </source>
</reference>
<gene>
    <name evidence="2" type="ORF">SAMN04488528_100973</name>
</gene>
<dbReference type="PANTHER" id="PTHR43415:SF3">
    <property type="entry name" value="GNAT-FAMILY ACETYLTRANSFERASE"/>
    <property type="match status" value="1"/>
</dbReference>
<dbReference type="PANTHER" id="PTHR43415">
    <property type="entry name" value="SPERMIDINE N(1)-ACETYLTRANSFERASE"/>
    <property type="match status" value="1"/>
</dbReference>
<dbReference type="InterPro" id="IPR000182">
    <property type="entry name" value="GNAT_dom"/>
</dbReference>
<evidence type="ECO:0000259" key="1">
    <source>
        <dbReference type="PROSITE" id="PS51186"/>
    </source>
</evidence>
<proteinExistence type="predicted"/>
<keyword evidence="3" id="KW-1185">Reference proteome</keyword>
<dbReference type="Pfam" id="PF13302">
    <property type="entry name" value="Acetyltransf_3"/>
    <property type="match status" value="1"/>
</dbReference>
<dbReference type="Gene3D" id="3.40.630.30">
    <property type="match status" value="1"/>
</dbReference>
<accession>A0A1I0XRH6</accession>
<dbReference type="SUPFAM" id="SSF55729">
    <property type="entry name" value="Acyl-CoA N-acyltransferases (Nat)"/>
    <property type="match status" value="1"/>
</dbReference>
<evidence type="ECO:0000313" key="3">
    <source>
        <dbReference type="Proteomes" id="UP000198619"/>
    </source>
</evidence>
<dbReference type="AlphaFoldDB" id="A0A1I0XRH6"/>
<dbReference type="GO" id="GO:0016747">
    <property type="term" value="F:acyltransferase activity, transferring groups other than amino-acyl groups"/>
    <property type="evidence" value="ECO:0007669"/>
    <property type="project" value="InterPro"/>
</dbReference>
<dbReference type="InterPro" id="IPR016181">
    <property type="entry name" value="Acyl_CoA_acyltransferase"/>
</dbReference>
<dbReference type="EMBL" id="FOKI01000009">
    <property type="protein sequence ID" value="SFB03056.1"/>
    <property type="molecule type" value="Genomic_DNA"/>
</dbReference>
<dbReference type="OrthoDB" id="9795206at2"/>
<protein>
    <submittedName>
        <fullName evidence="2">Protein N-acetyltransferase, RimJ/RimL family</fullName>
    </submittedName>
</protein>
<organism evidence="2 3">
    <name type="scientific">Clostridium frigidicarnis</name>
    <dbReference type="NCBI Taxonomy" id="84698"/>
    <lineage>
        <taxon>Bacteria</taxon>
        <taxon>Bacillati</taxon>
        <taxon>Bacillota</taxon>
        <taxon>Clostridia</taxon>
        <taxon>Eubacteriales</taxon>
        <taxon>Clostridiaceae</taxon>
        <taxon>Clostridium</taxon>
    </lineage>
</organism>
<feature type="domain" description="N-acetyltransferase" evidence="1">
    <location>
        <begin position="16"/>
        <end position="176"/>
    </location>
</feature>
<dbReference type="STRING" id="84698.SAMN04488528_100973"/>
<dbReference type="Proteomes" id="UP000198619">
    <property type="component" value="Unassembled WGS sequence"/>
</dbReference>
<dbReference type="RefSeq" id="WP_090040257.1">
    <property type="nucleotide sequence ID" value="NZ_FOKI01000009.1"/>
</dbReference>
<evidence type="ECO:0000313" key="2">
    <source>
        <dbReference type="EMBL" id="SFB03056.1"/>
    </source>
</evidence>
<keyword evidence="2" id="KW-0808">Transferase</keyword>
<sequence>MKELKESVKFLESKNIYLRPFIKEDIPFLLYWYNDFETRLKRGDIAPINYLDVEKMIDRKEEDRIWFAIVRKSDDKIIGETGLLRMFPAWGTTDLTITIPDPTCQHKGYGTEAINLLMNYTFGHLNFNRIAIGVVGFNHRALDFYEKVGFKKEGIQEEGYYCNYQYSDFVMMRILKREFIELHEEEILI</sequence>
<name>A0A1I0XRH6_9CLOT</name>